<keyword evidence="2" id="KW-1185">Reference proteome</keyword>
<name>A0ACC2GJY9_DALPE</name>
<comment type="caution">
    <text evidence="1">The sequence shown here is derived from an EMBL/GenBank/DDBJ whole genome shotgun (WGS) entry which is preliminary data.</text>
</comment>
<reference evidence="1" key="1">
    <citation type="submission" date="2021-05" db="EMBL/GenBank/DDBJ databases">
        <authorList>
            <person name="Pan Q."/>
            <person name="Jouanno E."/>
            <person name="Zahm M."/>
            <person name="Klopp C."/>
            <person name="Cabau C."/>
            <person name="Louis A."/>
            <person name="Berthelot C."/>
            <person name="Parey E."/>
            <person name="Roest Crollius H."/>
            <person name="Montfort J."/>
            <person name="Robinson-Rechavi M."/>
            <person name="Bouchez O."/>
            <person name="Lampietro C."/>
            <person name="Lopez Roques C."/>
            <person name="Donnadieu C."/>
            <person name="Postlethwait J."/>
            <person name="Bobe J."/>
            <person name="Dillon D."/>
            <person name="Chandos A."/>
            <person name="von Hippel F."/>
            <person name="Guiguen Y."/>
        </authorList>
    </citation>
    <scope>NUCLEOTIDE SEQUENCE</scope>
    <source>
        <strain evidence="1">YG-Jan2019</strain>
    </source>
</reference>
<gene>
    <name evidence="1" type="ORF">DPEC_G00154000</name>
</gene>
<protein>
    <submittedName>
        <fullName evidence="1">Uncharacterized protein</fullName>
    </submittedName>
</protein>
<dbReference type="Proteomes" id="UP001157502">
    <property type="component" value="Chromosome 12"/>
</dbReference>
<evidence type="ECO:0000313" key="2">
    <source>
        <dbReference type="Proteomes" id="UP001157502"/>
    </source>
</evidence>
<dbReference type="EMBL" id="CM055739">
    <property type="protein sequence ID" value="KAJ8003976.1"/>
    <property type="molecule type" value="Genomic_DNA"/>
</dbReference>
<accession>A0ACC2GJY9</accession>
<evidence type="ECO:0000313" key="1">
    <source>
        <dbReference type="EMBL" id="KAJ8003976.1"/>
    </source>
</evidence>
<organism evidence="1 2">
    <name type="scientific">Dallia pectoralis</name>
    <name type="common">Alaska blackfish</name>
    <dbReference type="NCBI Taxonomy" id="75939"/>
    <lineage>
        <taxon>Eukaryota</taxon>
        <taxon>Metazoa</taxon>
        <taxon>Chordata</taxon>
        <taxon>Craniata</taxon>
        <taxon>Vertebrata</taxon>
        <taxon>Euteleostomi</taxon>
        <taxon>Actinopterygii</taxon>
        <taxon>Neopterygii</taxon>
        <taxon>Teleostei</taxon>
        <taxon>Protacanthopterygii</taxon>
        <taxon>Esociformes</taxon>
        <taxon>Umbridae</taxon>
        <taxon>Dallia</taxon>
    </lineage>
</organism>
<proteinExistence type="predicted"/>
<sequence>MSNIQPSDEGNNVCEFVYTGGIDVLYLNITVNATQTMKETGTSRMLFSLMIVAFTSILAVICFTVVIKTVHFSMRTQQEEEHQHEAVEYSLLYQHQINTTGRTT</sequence>